<dbReference type="NCBIfam" id="TIGR01891">
    <property type="entry name" value="amidohydrolases"/>
    <property type="match status" value="1"/>
</dbReference>
<evidence type="ECO:0000259" key="3">
    <source>
        <dbReference type="Pfam" id="PF07687"/>
    </source>
</evidence>
<feature type="binding site" evidence="2">
    <location>
        <position position="209"/>
    </location>
    <ligand>
        <name>Mn(2+)</name>
        <dbReference type="ChEBI" id="CHEBI:29035"/>
        <label>2</label>
    </ligand>
</feature>
<dbReference type="Pfam" id="PF01546">
    <property type="entry name" value="Peptidase_M20"/>
    <property type="match status" value="1"/>
</dbReference>
<keyword evidence="4" id="KW-0121">Carboxypeptidase</keyword>
<dbReference type="GO" id="GO:0004180">
    <property type="term" value="F:carboxypeptidase activity"/>
    <property type="evidence" value="ECO:0007669"/>
    <property type="project" value="UniProtKB-KW"/>
</dbReference>
<dbReference type="PANTHER" id="PTHR11014:SF63">
    <property type="entry name" value="METALLOPEPTIDASE, PUTATIVE (AFU_ORTHOLOGUE AFUA_6G09600)-RELATED"/>
    <property type="match status" value="1"/>
</dbReference>
<dbReference type="Proteomes" id="UP000010305">
    <property type="component" value="Unassembled WGS sequence"/>
</dbReference>
<organism evidence="4 5">
    <name type="scientific">SAR86 cluster bacterium SAR86A</name>
    <dbReference type="NCBI Taxonomy" id="1123866"/>
    <lineage>
        <taxon>Bacteria</taxon>
        <taxon>Pseudomonadati</taxon>
        <taxon>Pseudomonadota</taxon>
        <taxon>Gammaproteobacteria</taxon>
        <taxon>SAR86 cluster</taxon>
    </lineage>
</organism>
<keyword evidence="1" id="KW-0378">Hydrolase</keyword>
<dbReference type="InterPro" id="IPR011650">
    <property type="entry name" value="Peptidase_M20_dimer"/>
</dbReference>
<keyword evidence="2" id="KW-0479">Metal-binding</keyword>
<dbReference type="GO" id="GO:0046872">
    <property type="term" value="F:metal ion binding"/>
    <property type="evidence" value="ECO:0007669"/>
    <property type="project" value="UniProtKB-KW"/>
</dbReference>
<dbReference type="FunFam" id="3.30.70.360:FF:000001">
    <property type="entry name" value="N-acetyldiaminopimelate deacetylase"/>
    <property type="match status" value="1"/>
</dbReference>
<evidence type="ECO:0000313" key="5">
    <source>
        <dbReference type="Proteomes" id="UP000010305"/>
    </source>
</evidence>
<dbReference type="HOGENOM" id="CLU_023257_0_1_6"/>
<evidence type="ECO:0000256" key="1">
    <source>
        <dbReference type="ARBA" id="ARBA00022801"/>
    </source>
</evidence>
<feature type="domain" description="Peptidase M20 dimerisation" evidence="3">
    <location>
        <begin position="230"/>
        <end position="324"/>
    </location>
</feature>
<dbReference type="Pfam" id="PF07687">
    <property type="entry name" value="M20_dimer"/>
    <property type="match status" value="1"/>
</dbReference>
<name>J5K535_9GAMM</name>
<evidence type="ECO:0000313" key="4">
    <source>
        <dbReference type="EMBL" id="EJP71278.1"/>
    </source>
</evidence>
<dbReference type="InterPro" id="IPR002933">
    <property type="entry name" value="Peptidase_M20"/>
</dbReference>
<feature type="binding site" evidence="2">
    <location>
        <position position="420"/>
    </location>
    <ligand>
        <name>Mn(2+)</name>
        <dbReference type="ChEBI" id="CHEBI:29035"/>
        <label>2</label>
    </ligand>
</feature>
<comment type="cofactor">
    <cofactor evidence="2">
        <name>Mn(2+)</name>
        <dbReference type="ChEBI" id="CHEBI:29035"/>
    </cofactor>
    <text evidence="2">The Mn(2+) ion enhances activity.</text>
</comment>
<reference evidence="4 5" key="1">
    <citation type="journal article" date="2012" name="ISME J.">
        <title>Genomic insights to SAR86, an abundant and uncultivated marine bacterial lineage.</title>
        <authorList>
            <person name="Dupont C.L."/>
            <person name="Rusch D.B."/>
            <person name="Yooseph S."/>
            <person name="Lombardo M.J."/>
            <person name="Richter R.A."/>
            <person name="Valas R."/>
            <person name="Novotny M."/>
            <person name="Yee-Greenbaum J."/>
            <person name="Selengut J.D."/>
            <person name="Haft D.H."/>
            <person name="Halpern A.L."/>
            <person name="Lasken R.S."/>
            <person name="Nealson K."/>
            <person name="Friedman R."/>
            <person name="Venter J.C."/>
        </authorList>
    </citation>
    <scope>NUCLEOTIDE SEQUENCE [LARGE SCALE GENOMIC DNA]</scope>
</reference>
<feature type="binding site" evidence="2">
    <location>
        <position position="178"/>
    </location>
    <ligand>
        <name>Mn(2+)</name>
        <dbReference type="ChEBI" id="CHEBI:29035"/>
        <label>2</label>
    </ligand>
</feature>
<dbReference type="GO" id="GO:0019877">
    <property type="term" value="P:diaminopimelate biosynthetic process"/>
    <property type="evidence" value="ECO:0007669"/>
    <property type="project" value="UniProtKB-ARBA"/>
</dbReference>
<feature type="binding site" evidence="2">
    <location>
        <position position="142"/>
    </location>
    <ligand>
        <name>Mn(2+)</name>
        <dbReference type="ChEBI" id="CHEBI:29035"/>
        <label>2</label>
    </ligand>
</feature>
<dbReference type="InterPro" id="IPR036264">
    <property type="entry name" value="Bact_exopeptidase_dim_dom"/>
</dbReference>
<protein>
    <submittedName>
        <fullName evidence="4">Thermostable carboxypeptidase 1</fullName>
    </submittedName>
</protein>
<feature type="binding site" evidence="2">
    <location>
        <position position="144"/>
    </location>
    <ligand>
        <name>Mn(2+)</name>
        <dbReference type="ChEBI" id="CHEBI:29035"/>
        <label>2</label>
    </ligand>
</feature>
<accession>J5K535</accession>
<dbReference type="PIRSF" id="PIRSF005962">
    <property type="entry name" value="Pept_M20D_amidohydro"/>
    <property type="match status" value="1"/>
</dbReference>
<proteinExistence type="predicted"/>
<keyword evidence="2" id="KW-0464">Manganese</keyword>
<dbReference type="AlphaFoldDB" id="J5K535"/>
<dbReference type="PANTHER" id="PTHR11014">
    <property type="entry name" value="PEPTIDASE M20 FAMILY MEMBER"/>
    <property type="match status" value="1"/>
</dbReference>
<gene>
    <name evidence="4" type="ORF">NT01SARS_1085</name>
</gene>
<dbReference type="SUPFAM" id="SSF53187">
    <property type="entry name" value="Zn-dependent exopeptidases"/>
    <property type="match status" value="1"/>
</dbReference>
<dbReference type="Gene3D" id="3.40.630.10">
    <property type="entry name" value="Zn peptidases"/>
    <property type="match status" value="1"/>
</dbReference>
<dbReference type="STRING" id="1123866.NT01SARS_1085"/>
<sequence length="449" mass="49015">MLIKTLIIYNLYMKSLLTFCLIFISTNILAELKIKLDQEIEELMPKVIEWRHDIHQYPELGNREFRTSKKIEEHLVSLGIEVETKIAYTGLVGLIKGGKPGPTIALRADMDALPVEEKTGLPFASKVRTTYLGNDVGVMHACGHDAHVAILMGVAEFLAKNKSDIKGNIMLIFQPAEEGPPEDEGGGAKMMLEEGIFERYKPEVIFGLHVTNIPNGVLLVKSGPAMAAASSYRIKIKGVQAHGSTPWAGIDPIMATSQLIESLNTVVSRRINIINNPAVVSVGMIKTGTRANIIPEDSMLMGTIRTFDPELRKEVYEEIEQIAAGVAVGTGTEITVEFDVGGFFPVTYNDPKLVEAMKGSLASASPGKFVESDIPVTGAEDFSYFSQEIPGLYFWLGVNKPGVGLDAVNFGDRSGVPGNHSPYFIVDDSALDKGVRAFVHLVDDYPDKF</sequence>
<evidence type="ECO:0000256" key="2">
    <source>
        <dbReference type="PIRSR" id="PIRSR005962-1"/>
    </source>
</evidence>
<dbReference type="SUPFAM" id="SSF55031">
    <property type="entry name" value="Bacterial exopeptidase dimerisation domain"/>
    <property type="match status" value="1"/>
</dbReference>
<dbReference type="EMBL" id="JH611157">
    <property type="protein sequence ID" value="EJP71278.1"/>
    <property type="molecule type" value="Genomic_DNA"/>
</dbReference>
<dbReference type="InterPro" id="IPR017439">
    <property type="entry name" value="Amidohydrolase"/>
</dbReference>
<keyword evidence="4" id="KW-0645">Protease</keyword>
<dbReference type="Gene3D" id="3.30.70.360">
    <property type="match status" value="1"/>
</dbReference>
<dbReference type="GO" id="GO:0050118">
    <property type="term" value="F:N-acetyldiaminopimelate deacetylase activity"/>
    <property type="evidence" value="ECO:0007669"/>
    <property type="project" value="UniProtKB-ARBA"/>
</dbReference>